<dbReference type="EMBL" id="JOTM01000015">
    <property type="protein sequence ID" value="KEK23472.1"/>
    <property type="molecule type" value="Genomic_DNA"/>
</dbReference>
<dbReference type="RefSeq" id="WP_033675467.1">
    <property type="nucleotide sequence ID" value="NZ_JOTM01000015.1"/>
</dbReference>
<organism evidence="1 2">
    <name type="scientific">Bacillus gaemokensis</name>
    <dbReference type="NCBI Taxonomy" id="574375"/>
    <lineage>
        <taxon>Bacteria</taxon>
        <taxon>Bacillati</taxon>
        <taxon>Bacillota</taxon>
        <taxon>Bacilli</taxon>
        <taxon>Bacillales</taxon>
        <taxon>Bacillaceae</taxon>
        <taxon>Bacillus</taxon>
        <taxon>Bacillus cereus group</taxon>
    </lineage>
</organism>
<keyword evidence="2" id="KW-1185">Reference proteome</keyword>
<dbReference type="eggNOG" id="ENOG502ZQAS">
    <property type="taxonomic scope" value="Bacteria"/>
</dbReference>
<evidence type="ECO:0000313" key="1">
    <source>
        <dbReference type="EMBL" id="KEK23472.1"/>
    </source>
</evidence>
<dbReference type="Proteomes" id="UP000027778">
    <property type="component" value="Unassembled WGS sequence"/>
</dbReference>
<protein>
    <submittedName>
        <fullName evidence="1">Uncharacterized protein</fullName>
    </submittedName>
</protein>
<dbReference type="AlphaFoldDB" id="A0A073KAL4"/>
<accession>A0A073KAL4</accession>
<dbReference type="OrthoDB" id="1797229at2"/>
<reference evidence="1 2" key="1">
    <citation type="submission" date="2014-06" db="EMBL/GenBank/DDBJ databases">
        <title>Draft genome sequence of Bacillus gaemokensis JCM 15801 (MCCC 1A00707).</title>
        <authorList>
            <person name="Lai Q."/>
            <person name="Liu Y."/>
            <person name="Shao Z."/>
        </authorList>
    </citation>
    <scope>NUCLEOTIDE SEQUENCE [LARGE SCALE GENOMIC DNA]</scope>
    <source>
        <strain evidence="1 2">JCM 15801</strain>
    </source>
</reference>
<dbReference type="STRING" id="574375.AZF08_15505"/>
<name>A0A073KAL4_9BACI</name>
<comment type="caution">
    <text evidence="1">The sequence shown here is derived from an EMBL/GenBank/DDBJ whole genome shotgun (WGS) entry which is preliminary data.</text>
</comment>
<proteinExistence type="predicted"/>
<evidence type="ECO:0000313" key="2">
    <source>
        <dbReference type="Proteomes" id="UP000027778"/>
    </source>
</evidence>
<sequence>MKRIPFVRPTDHYDKRLFKIDEHICELLRKRKGISNDDPGFPLDEHINNWAIKYGFYEEFLNCVFELLRNESDFRPFVEPNGFRRYIPVLKCVEKDKYLYSVTFIRQYENASVINFNIDWDAVNDLPGEQSKHHFFELFLGEKYDCRMIDGGGSAGHLSYNFIVSPPLPDDTSGINLIFREFSEPFTDKLTGFEINIHLD</sequence>
<gene>
    <name evidence="1" type="ORF">BAGA_08205</name>
</gene>